<gene>
    <name evidence="1" type="ORF">HNAJ_LOCUS2218</name>
</gene>
<dbReference type="Proteomes" id="UP000278807">
    <property type="component" value="Unassembled WGS sequence"/>
</dbReference>
<evidence type="ECO:0000313" key="3">
    <source>
        <dbReference type="WBParaSite" id="HNAJ_0000221901-mRNA-1"/>
    </source>
</evidence>
<accession>A0A0R3T581</accession>
<evidence type="ECO:0000313" key="2">
    <source>
        <dbReference type="Proteomes" id="UP000278807"/>
    </source>
</evidence>
<reference evidence="1 2" key="2">
    <citation type="submission" date="2018-11" db="EMBL/GenBank/DDBJ databases">
        <authorList>
            <consortium name="Pathogen Informatics"/>
        </authorList>
    </citation>
    <scope>NUCLEOTIDE SEQUENCE [LARGE SCALE GENOMIC DNA]</scope>
</reference>
<keyword evidence="2" id="KW-1185">Reference proteome</keyword>
<organism evidence="3">
    <name type="scientific">Rodentolepis nana</name>
    <name type="common">Dwarf tapeworm</name>
    <name type="synonym">Hymenolepis nana</name>
    <dbReference type="NCBI Taxonomy" id="102285"/>
    <lineage>
        <taxon>Eukaryota</taxon>
        <taxon>Metazoa</taxon>
        <taxon>Spiralia</taxon>
        <taxon>Lophotrochozoa</taxon>
        <taxon>Platyhelminthes</taxon>
        <taxon>Cestoda</taxon>
        <taxon>Eucestoda</taxon>
        <taxon>Cyclophyllidea</taxon>
        <taxon>Hymenolepididae</taxon>
        <taxon>Rodentolepis</taxon>
    </lineage>
</organism>
<name>A0A0R3T581_RODNA</name>
<reference evidence="3" key="1">
    <citation type="submission" date="2017-02" db="UniProtKB">
        <authorList>
            <consortium name="WormBaseParasite"/>
        </authorList>
    </citation>
    <scope>IDENTIFICATION</scope>
</reference>
<sequence>MSGLCELIDFICMENGVVAKHLDDTLLNRLETALYCQDQSHKQFWDDFYCKEFKIFMDNFDQPLGNDDISIGKLKIKFAVLWQMKNHCSKEDFDCLKSILQKLILSDNVQIISALQKFYEVNLTSDFSFDIYLDENNTCLLKLKKMCEQSVNIHSIRSTIYLFILLLRAAIENDDSFEEYITLLEHPSENALDFVQDLSTEIIRTSKASDDRTLYKFLTKLSEVLLERFRSNREELRNSRRFPLLLMTVAPYNIEITPDFFDPPTATFGADLRALISCKMFQNCSVHKHLARLWFDLVMKFDRNTENNNGSCSILSSITTCVEDFSKLPHFVSEMPPDFIERLWKVASESLYRKVFDRAFGYYWLLFAKFCVLLTEEDKKKYLEWLNDIIIVSPEVIGEQVQVLDAFYCLYSSIHSFDIFEQGRAFERIYHLAKLECENLKASNGRLSFAYLLMRVYRHPMLNSDVAIHLEELQLVLADQLLNDPELTTKSSVCRAHEGLFLGPLLHFPSCDIFSLEFYEGLVLLMKKCEELKQNLAEDFSYPGRLKGILLVCLYRCFENPSVLKTLKSDVGFYDIVKSIEKDLLFASWDEDTTLSKTVFESYSSLFKVSPK</sequence>
<dbReference type="OrthoDB" id="6250051at2759"/>
<proteinExistence type="predicted"/>
<dbReference type="AlphaFoldDB" id="A0A0R3T581"/>
<dbReference type="EMBL" id="UZAE01001039">
    <property type="protein sequence ID" value="VDN98077.1"/>
    <property type="molecule type" value="Genomic_DNA"/>
</dbReference>
<dbReference type="WBParaSite" id="HNAJ_0000221901-mRNA-1">
    <property type="protein sequence ID" value="HNAJ_0000221901-mRNA-1"/>
    <property type="gene ID" value="HNAJ_0000221901"/>
</dbReference>
<protein>
    <submittedName>
        <fullName evidence="3">SpoU_methylase domain-containing protein</fullName>
    </submittedName>
</protein>
<evidence type="ECO:0000313" key="1">
    <source>
        <dbReference type="EMBL" id="VDN98077.1"/>
    </source>
</evidence>